<feature type="compositionally biased region" description="Low complexity" evidence="1">
    <location>
        <begin position="170"/>
        <end position="181"/>
    </location>
</feature>
<dbReference type="SUPFAM" id="SSF57959">
    <property type="entry name" value="Leucine zipper domain"/>
    <property type="match status" value="1"/>
</dbReference>
<dbReference type="EMBL" id="HBGO01039608">
    <property type="protein sequence ID" value="CAD9362752.1"/>
    <property type="molecule type" value="Transcribed_RNA"/>
</dbReference>
<dbReference type="PROSITE" id="PS00036">
    <property type="entry name" value="BZIP_BASIC"/>
    <property type="match status" value="1"/>
</dbReference>
<evidence type="ECO:0000259" key="2">
    <source>
        <dbReference type="PROSITE" id="PS50217"/>
    </source>
</evidence>
<dbReference type="GO" id="GO:0003700">
    <property type="term" value="F:DNA-binding transcription factor activity"/>
    <property type="evidence" value="ECO:0007669"/>
    <property type="project" value="InterPro"/>
</dbReference>
<feature type="domain" description="BZIP" evidence="2">
    <location>
        <begin position="80"/>
        <end position="136"/>
    </location>
</feature>
<sequence>MSQASVAMSALPALFSTPFSGTEGDAVCKEINKLMATSGNFMLNQLPHSQTVPTASPVPAPDLSGIVSTYQNKKTKTAVDDKRMKRIMANRRSARESRERRKVLQVKLEASVSKLSSDHAKLLRENEELHRRIKDMIQAKKDEENSESLPKPTYPQGWLAQPNPAVNDGVSSSASVSPVESSTDHANAIRPSTQLLFPGLQPNRGVDLSSLLLSGAIQRTLMASAAPQQQLQPNMHQIPPNNKHEILAALAAARLPSLDTPTSATSPHFSHLAFRR</sequence>
<evidence type="ECO:0000256" key="1">
    <source>
        <dbReference type="SAM" id="MobiDB-lite"/>
    </source>
</evidence>
<protein>
    <recommendedName>
        <fullName evidence="2">BZIP domain-containing protein</fullName>
    </recommendedName>
</protein>
<gene>
    <name evidence="3" type="ORF">OSIN01602_LOCUS22978</name>
</gene>
<dbReference type="InterPro" id="IPR004827">
    <property type="entry name" value="bZIP"/>
</dbReference>
<organism evidence="3">
    <name type="scientific">Trieres chinensis</name>
    <name type="common">Marine centric diatom</name>
    <name type="synonym">Odontella sinensis</name>
    <dbReference type="NCBI Taxonomy" id="1514140"/>
    <lineage>
        <taxon>Eukaryota</taxon>
        <taxon>Sar</taxon>
        <taxon>Stramenopiles</taxon>
        <taxon>Ochrophyta</taxon>
        <taxon>Bacillariophyta</taxon>
        <taxon>Mediophyceae</taxon>
        <taxon>Biddulphiophycidae</taxon>
        <taxon>Eupodiscales</taxon>
        <taxon>Parodontellaceae</taxon>
        <taxon>Trieres</taxon>
    </lineage>
</organism>
<dbReference type="Gene3D" id="1.20.5.170">
    <property type="match status" value="1"/>
</dbReference>
<reference evidence="3" key="1">
    <citation type="submission" date="2021-01" db="EMBL/GenBank/DDBJ databases">
        <authorList>
            <person name="Corre E."/>
            <person name="Pelletier E."/>
            <person name="Niang G."/>
            <person name="Scheremetjew M."/>
            <person name="Finn R."/>
            <person name="Kale V."/>
            <person name="Holt S."/>
            <person name="Cochrane G."/>
            <person name="Meng A."/>
            <person name="Brown T."/>
            <person name="Cohen L."/>
        </authorList>
    </citation>
    <scope>NUCLEOTIDE SEQUENCE</scope>
    <source>
        <strain evidence="3">Grunow 1884</strain>
    </source>
</reference>
<dbReference type="AlphaFoldDB" id="A0A7S2AB51"/>
<name>A0A7S2AB51_TRICV</name>
<feature type="region of interest" description="Disordered" evidence="1">
    <location>
        <begin position="138"/>
        <end position="185"/>
    </location>
</feature>
<dbReference type="PROSITE" id="PS50217">
    <property type="entry name" value="BZIP"/>
    <property type="match status" value="1"/>
</dbReference>
<dbReference type="Pfam" id="PF00170">
    <property type="entry name" value="bZIP_1"/>
    <property type="match status" value="1"/>
</dbReference>
<evidence type="ECO:0000313" key="3">
    <source>
        <dbReference type="EMBL" id="CAD9362752.1"/>
    </source>
</evidence>
<dbReference type="SMART" id="SM00338">
    <property type="entry name" value="BRLZ"/>
    <property type="match status" value="1"/>
</dbReference>
<proteinExistence type="predicted"/>
<accession>A0A7S2AB51</accession>
<dbReference type="InterPro" id="IPR046347">
    <property type="entry name" value="bZIP_sf"/>
</dbReference>